<dbReference type="SMART" id="SM00848">
    <property type="entry name" value="Inhibitor_I29"/>
    <property type="match status" value="1"/>
</dbReference>
<reference evidence="13 14" key="1">
    <citation type="journal article" date="2019" name="J. Hered.">
        <title>An Improved Genome Assembly for Drosophila navojoa, the Basal Species in the mojavensis Cluster.</title>
        <authorList>
            <person name="Vanderlinde T."/>
            <person name="Dupim E.G."/>
            <person name="Nazario-Yepiz N.O."/>
            <person name="Carvalho A.B."/>
        </authorList>
    </citation>
    <scope>NUCLEOTIDE SEQUENCE [LARGE SCALE GENOMIC DNA]</scope>
    <source>
        <strain evidence="13">Navoj_Jal97</strain>
        <tissue evidence="13">Whole organism</tissue>
    </source>
</reference>
<protein>
    <recommendedName>
        <fullName evidence="8">cathepsin L</fullName>
        <ecNumber evidence="8">3.4.22.15</ecNumber>
    </recommendedName>
</protein>
<dbReference type="InterPro" id="IPR000668">
    <property type="entry name" value="Peptidase_C1A_C"/>
</dbReference>
<dbReference type="Pfam" id="PF08246">
    <property type="entry name" value="Inhibitor_I29"/>
    <property type="match status" value="1"/>
</dbReference>
<keyword evidence="3" id="KW-0378">Hydrolase</keyword>
<dbReference type="SUPFAM" id="SSF54001">
    <property type="entry name" value="Cysteine proteinases"/>
    <property type="match status" value="1"/>
</dbReference>
<dbReference type="InterPro" id="IPR013201">
    <property type="entry name" value="Prot_inhib_I29"/>
</dbReference>
<evidence type="ECO:0000313" key="14">
    <source>
        <dbReference type="Proteomes" id="UP000295192"/>
    </source>
</evidence>
<dbReference type="InterPro" id="IPR038765">
    <property type="entry name" value="Papain-like_cys_pep_sf"/>
</dbReference>
<feature type="domain" description="Peptidase C1A papain C-terminal" evidence="11">
    <location>
        <begin position="120"/>
        <end position="334"/>
    </location>
</feature>
<evidence type="ECO:0000256" key="6">
    <source>
        <dbReference type="ARBA" id="ARBA00023157"/>
    </source>
</evidence>
<evidence type="ECO:0000259" key="12">
    <source>
        <dbReference type="SMART" id="SM00848"/>
    </source>
</evidence>
<keyword evidence="4" id="KW-0788">Thiol protease</keyword>
<dbReference type="EC" id="3.4.22.15" evidence="8"/>
<dbReference type="Pfam" id="PF00112">
    <property type="entry name" value="Peptidase_C1"/>
    <property type="match status" value="1"/>
</dbReference>
<evidence type="ECO:0000256" key="3">
    <source>
        <dbReference type="ARBA" id="ARBA00022801"/>
    </source>
</evidence>
<feature type="signal peptide" evidence="10">
    <location>
        <begin position="1"/>
        <end position="20"/>
    </location>
</feature>
<dbReference type="FunFam" id="3.90.70.10:FF:000006">
    <property type="entry name" value="Cathepsin S"/>
    <property type="match status" value="1"/>
</dbReference>
<evidence type="ECO:0000256" key="5">
    <source>
        <dbReference type="ARBA" id="ARBA00023145"/>
    </source>
</evidence>
<comment type="catalytic activity">
    <reaction evidence="7">
        <text>Specificity close to that of papain. As compared to cathepsin B, cathepsin L exhibits higher activity toward protein substrates, but has little activity on Z-Arg-Arg-NHMec, and no peptidyl-dipeptidase activity.</text>
        <dbReference type="EC" id="3.4.22.15"/>
    </reaction>
</comment>
<keyword evidence="5" id="KW-0865">Zymogen</keyword>
<evidence type="ECO:0000256" key="7">
    <source>
        <dbReference type="ARBA" id="ARBA00036319"/>
    </source>
</evidence>
<keyword evidence="2" id="KW-0645">Protease</keyword>
<organism evidence="13 14">
    <name type="scientific">Drosophila navojoa</name>
    <name type="common">Fruit fly</name>
    <dbReference type="NCBI Taxonomy" id="7232"/>
    <lineage>
        <taxon>Eukaryota</taxon>
        <taxon>Metazoa</taxon>
        <taxon>Ecdysozoa</taxon>
        <taxon>Arthropoda</taxon>
        <taxon>Hexapoda</taxon>
        <taxon>Insecta</taxon>
        <taxon>Pterygota</taxon>
        <taxon>Neoptera</taxon>
        <taxon>Endopterygota</taxon>
        <taxon>Diptera</taxon>
        <taxon>Brachycera</taxon>
        <taxon>Muscomorpha</taxon>
        <taxon>Ephydroidea</taxon>
        <taxon>Drosophilidae</taxon>
        <taxon>Drosophila</taxon>
    </lineage>
</organism>
<dbReference type="PRINTS" id="PR00705">
    <property type="entry name" value="PAPAIN"/>
</dbReference>
<feature type="non-terminal residue" evidence="13">
    <location>
        <position position="1"/>
    </location>
</feature>
<evidence type="ECO:0000256" key="2">
    <source>
        <dbReference type="ARBA" id="ARBA00022670"/>
    </source>
</evidence>
<comment type="similarity">
    <text evidence="1">Belongs to the peptidase C1 family.</text>
</comment>
<dbReference type="PANTHER" id="PTHR12411">
    <property type="entry name" value="CYSTEINE PROTEASE FAMILY C1-RELATED"/>
    <property type="match status" value="1"/>
</dbReference>
<dbReference type="Proteomes" id="UP000295192">
    <property type="component" value="Unassembled WGS sequence"/>
</dbReference>
<dbReference type="EMBL" id="LSRL02001111">
    <property type="protein sequence ID" value="TDG39363.1"/>
    <property type="molecule type" value="Genomic_DNA"/>
</dbReference>
<dbReference type="GO" id="GO:0006508">
    <property type="term" value="P:proteolysis"/>
    <property type="evidence" value="ECO:0007669"/>
    <property type="project" value="UniProtKB-KW"/>
</dbReference>
<dbReference type="InterPro" id="IPR039417">
    <property type="entry name" value="Peptidase_C1A_papain-like"/>
</dbReference>
<dbReference type="InterPro" id="IPR025660">
    <property type="entry name" value="Pept_his_AS"/>
</dbReference>
<dbReference type="OMA" id="CISSWAF"/>
<feature type="domain" description="Cathepsin propeptide inhibitor" evidence="12">
    <location>
        <begin position="31"/>
        <end position="91"/>
    </location>
</feature>
<evidence type="ECO:0000256" key="10">
    <source>
        <dbReference type="SAM" id="SignalP"/>
    </source>
</evidence>
<dbReference type="InterPro" id="IPR000169">
    <property type="entry name" value="Pept_cys_AS"/>
</dbReference>
<evidence type="ECO:0000256" key="8">
    <source>
        <dbReference type="ARBA" id="ARBA00038911"/>
    </source>
</evidence>
<accession>A0A484ASL1</accession>
<keyword evidence="14" id="KW-1185">Reference proteome</keyword>
<name>A0A484ASL1_DRONA</name>
<dbReference type="GO" id="GO:0004197">
    <property type="term" value="F:cysteine-type endopeptidase activity"/>
    <property type="evidence" value="ECO:0007669"/>
    <property type="project" value="UniProtKB-EC"/>
</dbReference>
<evidence type="ECO:0000256" key="4">
    <source>
        <dbReference type="ARBA" id="ARBA00022807"/>
    </source>
</evidence>
<keyword evidence="10" id="KW-0732">Signal</keyword>
<feature type="chain" id="PRO_5019737998" description="cathepsin L" evidence="10">
    <location>
        <begin position="21"/>
        <end position="335"/>
    </location>
</feature>
<dbReference type="CDD" id="cd02248">
    <property type="entry name" value="Peptidase_C1A"/>
    <property type="match status" value="1"/>
</dbReference>
<dbReference type="PROSITE" id="PS00139">
    <property type="entry name" value="THIOL_PROTEASE_CYS"/>
    <property type="match status" value="1"/>
</dbReference>
<evidence type="ECO:0000313" key="13">
    <source>
        <dbReference type="EMBL" id="TDG39363.1"/>
    </source>
</evidence>
<evidence type="ECO:0000256" key="1">
    <source>
        <dbReference type="ARBA" id="ARBA00008455"/>
    </source>
</evidence>
<evidence type="ECO:0000256" key="9">
    <source>
        <dbReference type="ARBA" id="ARBA00063237"/>
    </source>
</evidence>
<dbReference type="STRING" id="7232.A0A484ASL1"/>
<proteinExistence type="inferred from homology"/>
<sequence>LKLDMRTVIAILALVGLSGALSYTDVLEAEWETYKLDYEKVYESKEEELLRKLIFFDNKKQIDRHNQRYRLNKESYEMGVNQFTDMLDKEFDSLMLGSMNLTDLTFDTDLVYTPDEAKALPTEIDWRTKGAVTPVKDQGKCGSCWAFSATGTLESMNFLKTGKLVSLSEQNLVDCSTIRYFNRGCEGGMPSRALKYVLDNGGIDTELSYTYEAKQLSCRYDPLHIGAQITGVVKVARGEPHLAVAVAAKGPISVAIHASKNFRNYKNGVLDDRQCNKQANHAVLVVGYGHDRQGGDFWLVKNSYGASWGEAGYIRMSRNKDNQCGIASTAVYPLV</sequence>
<dbReference type="Gene3D" id="3.90.70.10">
    <property type="entry name" value="Cysteine proteinases"/>
    <property type="match status" value="1"/>
</dbReference>
<gene>
    <name evidence="13" type="ORF">AWZ03_014214</name>
</gene>
<dbReference type="InterPro" id="IPR013128">
    <property type="entry name" value="Peptidase_C1A"/>
</dbReference>
<comment type="subunit">
    <text evidence="9">Dimer of a heavy and a light chain linked by disulfide bonds.</text>
</comment>
<keyword evidence="6" id="KW-1015">Disulfide bond</keyword>
<dbReference type="AlphaFoldDB" id="A0A484ASL1"/>
<dbReference type="OrthoDB" id="7859669at2759"/>
<dbReference type="PROSITE" id="PS00639">
    <property type="entry name" value="THIOL_PROTEASE_HIS"/>
    <property type="match status" value="1"/>
</dbReference>
<dbReference type="SMART" id="SM00645">
    <property type="entry name" value="Pept_C1"/>
    <property type="match status" value="1"/>
</dbReference>
<evidence type="ECO:0000259" key="11">
    <source>
        <dbReference type="SMART" id="SM00645"/>
    </source>
</evidence>
<comment type="caution">
    <text evidence="13">The sequence shown here is derived from an EMBL/GenBank/DDBJ whole genome shotgun (WGS) entry which is preliminary data.</text>
</comment>